<evidence type="ECO:0000256" key="1">
    <source>
        <dbReference type="SAM" id="MobiDB-lite"/>
    </source>
</evidence>
<evidence type="ECO:0000313" key="2">
    <source>
        <dbReference type="EMBL" id="MEQ2306801.1"/>
    </source>
</evidence>
<sequence length="103" mass="11653">MSLSWEEVPVGHTLQSEEAATTMGLKKFRIAAEEGFSHSQSSAHAQHRTTAAVDDDATHSLKTRQARTRTTVQKPVDKPTYRTQGLLEFKKRHQRRGRARTKP</sequence>
<dbReference type="EMBL" id="JAHRIP010066570">
    <property type="protein sequence ID" value="MEQ2306801.1"/>
    <property type="molecule type" value="Genomic_DNA"/>
</dbReference>
<comment type="caution">
    <text evidence="2">The sequence shown here is derived from an EMBL/GenBank/DDBJ whole genome shotgun (WGS) entry which is preliminary data.</text>
</comment>
<evidence type="ECO:0000313" key="3">
    <source>
        <dbReference type="Proteomes" id="UP001469553"/>
    </source>
</evidence>
<name>A0ABV0ZLB0_9TELE</name>
<gene>
    <name evidence="2" type="ORF">AMECASPLE_011977</name>
</gene>
<accession>A0ABV0ZLB0</accession>
<proteinExistence type="predicted"/>
<organism evidence="2 3">
    <name type="scientific">Ameca splendens</name>
    <dbReference type="NCBI Taxonomy" id="208324"/>
    <lineage>
        <taxon>Eukaryota</taxon>
        <taxon>Metazoa</taxon>
        <taxon>Chordata</taxon>
        <taxon>Craniata</taxon>
        <taxon>Vertebrata</taxon>
        <taxon>Euteleostomi</taxon>
        <taxon>Actinopterygii</taxon>
        <taxon>Neopterygii</taxon>
        <taxon>Teleostei</taxon>
        <taxon>Neoteleostei</taxon>
        <taxon>Acanthomorphata</taxon>
        <taxon>Ovalentaria</taxon>
        <taxon>Atherinomorphae</taxon>
        <taxon>Cyprinodontiformes</taxon>
        <taxon>Goodeidae</taxon>
        <taxon>Ameca</taxon>
    </lineage>
</organism>
<dbReference type="Proteomes" id="UP001469553">
    <property type="component" value="Unassembled WGS sequence"/>
</dbReference>
<reference evidence="2 3" key="1">
    <citation type="submission" date="2021-06" db="EMBL/GenBank/DDBJ databases">
        <authorList>
            <person name="Palmer J.M."/>
        </authorList>
    </citation>
    <scope>NUCLEOTIDE SEQUENCE [LARGE SCALE GENOMIC DNA]</scope>
    <source>
        <strain evidence="2 3">AS_MEX2019</strain>
        <tissue evidence="2">Muscle</tissue>
    </source>
</reference>
<protein>
    <submittedName>
        <fullName evidence="2">Uncharacterized protein</fullName>
    </submittedName>
</protein>
<feature type="compositionally biased region" description="Basic residues" evidence="1">
    <location>
        <begin position="90"/>
        <end position="103"/>
    </location>
</feature>
<feature type="region of interest" description="Disordered" evidence="1">
    <location>
        <begin position="36"/>
        <end position="103"/>
    </location>
</feature>
<keyword evidence="3" id="KW-1185">Reference proteome</keyword>